<name>A0A6A6NQQ3_9PEZI</name>
<keyword evidence="3" id="KW-1185">Reference proteome</keyword>
<sequence>MQASRWASEPEEATNAVSLLRGLVRSSFRCALCAPPKRGRASGLWSAATPARRESAGIWPLCYEPSPLIIAQPASLFPRLRLERAGRLSSREISALTRGIALGLTCRAFFSSPPRYRLQAALRRPHPHSLPAPPIAQPQCLLAPRQQRKQTPSPPQR</sequence>
<dbReference type="Proteomes" id="UP000799766">
    <property type="component" value="Unassembled WGS sequence"/>
</dbReference>
<dbReference type="AlphaFoldDB" id="A0A6A6NQQ3"/>
<gene>
    <name evidence="2" type="ORF">BDY21DRAFT_354931</name>
</gene>
<accession>A0A6A6NQQ3</accession>
<protein>
    <submittedName>
        <fullName evidence="2">Uncharacterized protein</fullName>
    </submittedName>
</protein>
<organism evidence="2 3">
    <name type="scientific">Lineolata rhizophorae</name>
    <dbReference type="NCBI Taxonomy" id="578093"/>
    <lineage>
        <taxon>Eukaryota</taxon>
        <taxon>Fungi</taxon>
        <taxon>Dikarya</taxon>
        <taxon>Ascomycota</taxon>
        <taxon>Pezizomycotina</taxon>
        <taxon>Dothideomycetes</taxon>
        <taxon>Dothideomycetes incertae sedis</taxon>
        <taxon>Lineolatales</taxon>
        <taxon>Lineolataceae</taxon>
        <taxon>Lineolata</taxon>
    </lineage>
</organism>
<reference evidence="2" key="1">
    <citation type="journal article" date="2020" name="Stud. Mycol.">
        <title>101 Dothideomycetes genomes: a test case for predicting lifestyles and emergence of pathogens.</title>
        <authorList>
            <person name="Haridas S."/>
            <person name="Albert R."/>
            <person name="Binder M."/>
            <person name="Bloem J."/>
            <person name="Labutti K."/>
            <person name="Salamov A."/>
            <person name="Andreopoulos B."/>
            <person name="Baker S."/>
            <person name="Barry K."/>
            <person name="Bills G."/>
            <person name="Bluhm B."/>
            <person name="Cannon C."/>
            <person name="Castanera R."/>
            <person name="Culley D."/>
            <person name="Daum C."/>
            <person name="Ezra D."/>
            <person name="Gonzalez J."/>
            <person name="Henrissat B."/>
            <person name="Kuo A."/>
            <person name="Liang C."/>
            <person name="Lipzen A."/>
            <person name="Lutzoni F."/>
            <person name="Magnuson J."/>
            <person name="Mondo S."/>
            <person name="Nolan M."/>
            <person name="Ohm R."/>
            <person name="Pangilinan J."/>
            <person name="Park H.-J."/>
            <person name="Ramirez L."/>
            <person name="Alfaro M."/>
            <person name="Sun H."/>
            <person name="Tritt A."/>
            <person name="Yoshinaga Y."/>
            <person name="Zwiers L.-H."/>
            <person name="Turgeon B."/>
            <person name="Goodwin S."/>
            <person name="Spatafora J."/>
            <person name="Crous P."/>
            <person name="Grigoriev I."/>
        </authorList>
    </citation>
    <scope>NUCLEOTIDE SEQUENCE</scope>
    <source>
        <strain evidence="2">ATCC 16933</strain>
    </source>
</reference>
<proteinExistence type="predicted"/>
<evidence type="ECO:0000313" key="3">
    <source>
        <dbReference type="Proteomes" id="UP000799766"/>
    </source>
</evidence>
<feature type="region of interest" description="Disordered" evidence="1">
    <location>
        <begin position="127"/>
        <end position="157"/>
    </location>
</feature>
<dbReference type="EMBL" id="MU001695">
    <property type="protein sequence ID" value="KAF2453742.1"/>
    <property type="molecule type" value="Genomic_DNA"/>
</dbReference>
<evidence type="ECO:0000313" key="2">
    <source>
        <dbReference type="EMBL" id="KAF2453742.1"/>
    </source>
</evidence>
<evidence type="ECO:0000256" key="1">
    <source>
        <dbReference type="SAM" id="MobiDB-lite"/>
    </source>
</evidence>